<proteinExistence type="predicted"/>
<dbReference type="Pfam" id="PF05331">
    <property type="entry name" value="DUF742"/>
    <property type="match status" value="1"/>
</dbReference>
<keyword evidence="2" id="KW-1185">Reference proteome</keyword>
<organism evidence="1 2">
    <name type="scientific">Acrocarpospora macrocephala</name>
    <dbReference type="NCBI Taxonomy" id="150177"/>
    <lineage>
        <taxon>Bacteria</taxon>
        <taxon>Bacillati</taxon>
        <taxon>Actinomycetota</taxon>
        <taxon>Actinomycetes</taxon>
        <taxon>Streptosporangiales</taxon>
        <taxon>Streptosporangiaceae</taxon>
        <taxon>Acrocarpospora</taxon>
    </lineage>
</organism>
<name>A0A5M3X6L7_9ACTN</name>
<dbReference type="InterPro" id="IPR007995">
    <property type="entry name" value="DUF742"/>
</dbReference>
<evidence type="ECO:0008006" key="3">
    <source>
        <dbReference type="Google" id="ProtNLM"/>
    </source>
</evidence>
<dbReference type="EMBL" id="BLAE01000084">
    <property type="protein sequence ID" value="GES15789.1"/>
    <property type="molecule type" value="Genomic_DNA"/>
</dbReference>
<accession>A0A5M3X6L7</accession>
<dbReference type="PANTHER" id="PTHR36221:SF1">
    <property type="entry name" value="DUF742 DOMAIN-CONTAINING PROTEIN"/>
    <property type="match status" value="1"/>
</dbReference>
<dbReference type="RefSeq" id="WP_155360889.1">
    <property type="nucleotide sequence ID" value="NZ_BAAAHL010000012.1"/>
</dbReference>
<dbReference type="OrthoDB" id="3478623at2"/>
<evidence type="ECO:0000313" key="1">
    <source>
        <dbReference type="EMBL" id="GES15789.1"/>
    </source>
</evidence>
<gene>
    <name evidence="1" type="ORF">Amac_093870</name>
</gene>
<dbReference type="AlphaFoldDB" id="A0A5M3X6L7"/>
<dbReference type="PANTHER" id="PTHR36221">
    <property type="entry name" value="DUF742 DOMAIN-CONTAINING PROTEIN"/>
    <property type="match status" value="1"/>
</dbReference>
<dbReference type="Proteomes" id="UP000331127">
    <property type="component" value="Unassembled WGS sequence"/>
</dbReference>
<reference evidence="1 2" key="1">
    <citation type="submission" date="2019-10" db="EMBL/GenBank/DDBJ databases">
        <title>Whole genome shotgun sequence of Acrocarpospora macrocephala NBRC 16266.</title>
        <authorList>
            <person name="Ichikawa N."/>
            <person name="Kimura A."/>
            <person name="Kitahashi Y."/>
            <person name="Komaki H."/>
            <person name="Oguchi A."/>
        </authorList>
    </citation>
    <scope>NUCLEOTIDE SEQUENCE [LARGE SCALE GENOMIC DNA]</scope>
    <source>
        <strain evidence="1 2">NBRC 16266</strain>
    </source>
</reference>
<protein>
    <recommendedName>
        <fullName evidence="3">DUF742 domain-containing protein</fullName>
    </recommendedName>
</protein>
<sequence length="131" mass="13916">MTGHYEEWVDDGPVVRSYALTRGRARTKAPLDLMSVVAATGALVPNNADLGREHRRLLELIPRSRQVADVASEADLPLGVVRVLLGDLLDHGLILVRPPAGGGYVPGATQSAPPPPSESILKEVITGLRAL</sequence>
<comment type="caution">
    <text evidence="1">The sequence shown here is derived from an EMBL/GenBank/DDBJ whole genome shotgun (WGS) entry which is preliminary data.</text>
</comment>
<evidence type="ECO:0000313" key="2">
    <source>
        <dbReference type="Proteomes" id="UP000331127"/>
    </source>
</evidence>